<dbReference type="Gene3D" id="3.40.630.30">
    <property type="match status" value="1"/>
</dbReference>
<gene>
    <name evidence="4" type="ordered locus">BCAH820_3382</name>
</gene>
<dbReference type="EMBL" id="CP001283">
    <property type="protein sequence ID" value="ACK91216.1"/>
    <property type="molecule type" value="Genomic_DNA"/>
</dbReference>
<evidence type="ECO:0000256" key="2">
    <source>
        <dbReference type="ARBA" id="ARBA00023315"/>
    </source>
</evidence>
<evidence type="ECO:0000313" key="5">
    <source>
        <dbReference type="Proteomes" id="UP000001363"/>
    </source>
</evidence>
<dbReference type="KEGG" id="bcu:BCAH820_3382"/>
<dbReference type="PROSITE" id="PS51186">
    <property type="entry name" value="GNAT"/>
    <property type="match status" value="1"/>
</dbReference>
<dbReference type="Pfam" id="PF00583">
    <property type="entry name" value="Acetyltransf_1"/>
    <property type="match status" value="1"/>
</dbReference>
<proteinExistence type="predicted"/>
<keyword evidence="2" id="KW-0012">Acyltransferase</keyword>
<dbReference type="PANTHER" id="PTHR43800">
    <property type="entry name" value="PEPTIDYL-LYSINE N-ACETYLTRANSFERASE YJAB"/>
    <property type="match status" value="1"/>
</dbReference>
<accession>B7JG44</accession>
<dbReference type="PANTHER" id="PTHR43800:SF1">
    <property type="entry name" value="PEPTIDYL-LYSINE N-ACETYLTRANSFERASE YJAB"/>
    <property type="match status" value="1"/>
</dbReference>
<name>B7JG44_BACC0</name>
<dbReference type="AlphaFoldDB" id="B7JG44"/>
<dbReference type="InterPro" id="IPR000182">
    <property type="entry name" value="GNAT_dom"/>
</dbReference>
<dbReference type="CDD" id="cd04301">
    <property type="entry name" value="NAT_SF"/>
    <property type="match status" value="1"/>
</dbReference>
<organism evidence="4 5">
    <name type="scientific">Bacillus cereus (strain AH820)</name>
    <dbReference type="NCBI Taxonomy" id="405535"/>
    <lineage>
        <taxon>Bacteria</taxon>
        <taxon>Bacillati</taxon>
        <taxon>Bacillota</taxon>
        <taxon>Bacilli</taxon>
        <taxon>Bacillales</taxon>
        <taxon>Bacillaceae</taxon>
        <taxon>Bacillus</taxon>
        <taxon>Bacillus cereus group</taxon>
    </lineage>
</organism>
<dbReference type="RefSeq" id="WP_000824155.1">
    <property type="nucleotide sequence ID" value="NC_011773.1"/>
</dbReference>
<evidence type="ECO:0000313" key="4">
    <source>
        <dbReference type="EMBL" id="ACK91216.1"/>
    </source>
</evidence>
<reference evidence="4 5" key="1">
    <citation type="submission" date="2008-10" db="EMBL/GenBank/DDBJ databases">
        <title>Genome sequence of Bacillus cereus AH820.</title>
        <authorList>
            <person name="Dodson R.J."/>
            <person name="Durkin A.S."/>
            <person name="Rosovitz M.J."/>
            <person name="Rasko D.A."/>
            <person name="Hoffmaster A."/>
            <person name="Ravel J."/>
            <person name="Sutton G."/>
        </authorList>
    </citation>
    <scope>NUCLEOTIDE SEQUENCE [LARGE SCALE GENOMIC DNA]</scope>
    <source>
        <strain evidence="4 5">AH820</strain>
    </source>
</reference>
<sequence>MKRKSKRRFYPAIQKLVTTSHRTATSILNIQIPAYEIEAKYINSTAIPRLYDTIADIQSCDEIFYGYFYEDTLAGFISFKIDKEEVDIHRLVVSPDHFHKGIATKLLQYIFDMFSSSKTYIVQTGKENTPALSLYKKHGFIEVQNIVLPDGVILTSLKKTENNK</sequence>
<evidence type="ECO:0000256" key="1">
    <source>
        <dbReference type="ARBA" id="ARBA00022679"/>
    </source>
</evidence>
<dbReference type="Proteomes" id="UP000001363">
    <property type="component" value="Chromosome"/>
</dbReference>
<dbReference type="GO" id="GO:0016747">
    <property type="term" value="F:acyltransferase activity, transferring groups other than amino-acyl groups"/>
    <property type="evidence" value="ECO:0007669"/>
    <property type="project" value="InterPro"/>
</dbReference>
<evidence type="ECO:0000259" key="3">
    <source>
        <dbReference type="PROSITE" id="PS51186"/>
    </source>
</evidence>
<dbReference type="SUPFAM" id="SSF55729">
    <property type="entry name" value="Acyl-CoA N-acyltransferases (Nat)"/>
    <property type="match status" value="1"/>
</dbReference>
<protein>
    <submittedName>
        <fullName evidence="4">Acetyltransferase, GNAT family</fullName>
    </submittedName>
</protein>
<feature type="domain" description="N-acetyltransferase" evidence="3">
    <location>
        <begin position="19"/>
        <end position="162"/>
    </location>
</feature>
<dbReference type="HOGENOM" id="CLU_096795_0_1_9"/>
<dbReference type="InterPro" id="IPR016181">
    <property type="entry name" value="Acyl_CoA_acyltransferase"/>
</dbReference>
<keyword evidence="1 4" id="KW-0808">Transferase</keyword>